<evidence type="ECO:0000313" key="6">
    <source>
        <dbReference type="EMBL" id="MDC8770358.1"/>
    </source>
</evidence>
<feature type="domain" description="HD-GYP" evidence="5">
    <location>
        <begin position="246"/>
        <end position="442"/>
    </location>
</feature>
<dbReference type="InterPro" id="IPR001789">
    <property type="entry name" value="Sig_transdc_resp-reg_receiver"/>
</dbReference>
<evidence type="ECO:0000259" key="5">
    <source>
        <dbReference type="PROSITE" id="PS51832"/>
    </source>
</evidence>
<dbReference type="CDD" id="cd17569">
    <property type="entry name" value="REC_HupR-like"/>
    <property type="match status" value="1"/>
</dbReference>
<keyword evidence="1" id="KW-0597">Phosphoprotein</keyword>
<feature type="domain" description="Response regulatory" evidence="4">
    <location>
        <begin position="27"/>
        <end position="142"/>
    </location>
</feature>
<evidence type="ECO:0000256" key="3">
    <source>
        <dbReference type="SAM" id="MobiDB-lite"/>
    </source>
</evidence>
<feature type="coiled-coil region" evidence="2">
    <location>
        <begin position="165"/>
        <end position="252"/>
    </location>
</feature>
<dbReference type="PANTHER" id="PTHR45228">
    <property type="entry name" value="CYCLIC DI-GMP PHOSPHODIESTERASE TM_0186-RELATED"/>
    <property type="match status" value="1"/>
</dbReference>
<evidence type="ECO:0000259" key="4">
    <source>
        <dbReference type="PROSITE" id="PS50110"/>
    </source>
</evidence>
<dbReference type="InterPro" id="IPR003607">
    <property type="entry name" value="HD/PDEase_dom"/>
</dbReference>
<proteinExistence type="predicted"/>
<reference evidence="6 7" key="1">
    <citation type="submission" date="2022-10" db="EMBL/GenBank/DDBJ databases">
        <title>Paucibacter sp. hw1 Genome sequencing.</title>
        <authorList>
            <person name="Park S."/>
        </authorList>
    </citation>
    <scope>NUCLEOTIDE SEQUENCE [LARGE SCALE GENOMIC DNA]</scope>
    <source>
        <strain evidence="7">hw1</strain>
    </source>
</reference>
<dbReference type="InterPro" id="IPR037522">
    <property type="entry name" value="HD_GYP_dom"/>
</dbReference>
<dbReference type="SUPFAM" id="SSF109604">
    <property type="entry name" value="HD-domain/PDEase-like"/>
    <property type="match status" value="1"/>
</dbReference>
<feature type="region of interest" description="Disordered" evidence="3">
    <location>
        <begin position="499"/>
        <end position="522"/>
    </location>
</feature>
<dbReference type="InterPro" id="IPR052020">
    <property type="entry name" value="Cyclic_di-GMP/3'3'-cGAMP_PDE"/>
</dbReference>
<gene>
    <name evidence="6" type="ORF">PRZ03_02155</name>
</gene>
<keyword evidence="2" id="KW-0175">Coiled coil</keyword>
<dbReference type="Pfam" id="PF13487">
    <property type="entry name" value="HD_5"/>
    <property type="match status" value="1"/>
</dbReference>
<comment type="caution">
    <text evidence="6">The sequence shown here is derived from an EMBL/GenBank/DDBJ whole genome shotgun (WGS) entry which is preliminary data.</text>
</comment>
<accession>A0ABT5K8X4</accession>
<keyword evidence="7" id="KW-1185">Reference proteome</keyword>
<organism evidence="6 7">
    <name type="scientific">Roseateles albus</name>
    <dbReference type="NCBI Taxonomy" id="2987525"/>
    <lineage>
        <taxon>Bacteria</taxon>
        <taxon>Pseudomonadati</taxon>
        <taxon>Pseudomonadota</taxon>
        <taxon>Betaproteobacteria</taxon>
        <taxon>Burkholderiales</taxon>
        <taxon>Sphaerotilaceae</taxon>
        <taxon>Roseateles</taxon>
    </lineage>
</organism>
<dbReference type="SMART" id="SM00471">
    <property type="entry name" value="HDc"/>
    <property type="match status" value="1"/>
</dbReference>
<dbReference type="PANTHER" id="PTHR45228:SF8">
    <property type="entry name" value="TWO-COMPONENT RESPONSE REGULATOR-RELATED"/>
    <property type="match status" value="1"/>
</dbReference>
<sequence length="522" mass="56476">MSEELATVSQPAADATAAVAPAAAIATILFVDDEPSILSALRRLFRPQGYKVLMAEGGAAGLALLELESVDLVVSDMRMPEMDGVQFLEQVRQRWPAIVRVMLTGYADISSTIGAINRGEIHRYIAKPWDDQDILLSVSDGLTRSRLERENRQLVKLTQEQNLQLQSVNGQLNEANTQLQEVNGQLQTANQQLHGVNDELELRVKARTQELEASNGQLADANVQLGAANAQMEKANQQLNAANLQLEENFALSISVFAGLLELRDGSVAGHGHRVATLARRMAEQMDLSAVEVTDIYNAGLLHEVGKIGLPDHLLQKTVSLMTGDEFEQYKLHPQHAQAALMPLGRLRQTAVIIRAQHERVDGKGFPDGLQGLELPLGAQIIQVAATFESLITGRLAEKVYSTEDAAAAIREGLGTRQEAAVQEAFDTVLQEMAAEAGADIEVPSDQLKAGMVLSRPVLSPHGNVLLPAAFRFTPPVIKQVLDFEQRLGQPFSFFVKKPQDPKSAGASKKPAQTAPVASAAA</sequence>
<dbReference type="InterPro" id="IPR011006">
    <property type="entry name" value="CheY-like_superfamily"/>
</dbReference>
<dbReference type="SUPFAM" id="SSF52172">
    <property type="entry name" value="CheY-like"/>
    <property type="match status" value="1"/>
</dbReference>
<dbReference type="Gene3D" id="1.10.3210.10">
    <property type="entry name" value="Hypothetical protein af1432"/>
    <property type="match status" value="1"/>
</dbReference>
<dbReference type="PROSITE" id="PS50110">
    <property type="entry name" value="RESPONSE_REGULATORY"/>
    <property type="match status" value="1"/>
</dbReference>
<dbReference type="Pfam" id="PF00072">
    <property type="entry name" value="Response_reg"/>
    <property type="match status" value="1"/>
</dbReference>
<dbReference type="Gene3D" id="3.40.50.2300">
    <property type="match status" value="1"/>
</dbReference>
<evidence type="ECO:0000256" key="2">
    <source>
        <dbReference type="SAM" id="Coils"/>
    </source>
</evidence>
<dbReference type="EMBL" id="JAQQXT010000001">
    <property type="protein sequence ID" value="MDC8770358.1"/>
    <property type="molecule type" value="Genomic_DNA"/>
</dbReference>
<feature type="compositionally biased region" description="Low complexity" evidence="3">
    <location>
        <begin position="512"/>
        <end position="522"/>
    </location>
</feature>
<dbReference type="CDD" id="cd00077">
    <property type="entry name" value="HDc"/>
    <property type="match status" value="1"/>
</dbReference>
<dbReference type="PROSITE" id="PS51832">
    <property type="entry name" value="HD_GYP"/>
    <property type="match status" value="1"/>
</dbReference>
<protein>
    <submittedName>
        <fullName evidence="6">Response regulator</fullName>
    </submittedName>
</protein>
<evidence type="ECO:0000256" key="1">
    <source>
        <dbReference type="PROSITE-ProRule" id="PRU00169"/>
    </source>
</evidence>
<name>A0ABT5K8X4_9BURK</name>
<dbReference type="RefSeq" id="WP_273598808.1">
    <property type="nucleotide sequence ID" value="NZ_JAQQXT010000001.1"/>
</dbReference>
<dbReference type="Proteomes" id="UP001221189">
    <property type="component" value="Unassembled WGS sequence"/>
</dbReference>
<dbReference type="SMART" id="SM00448">
    <property type="entry name" value="REC"/>
    <property type="match status" value="1"/>
</dbReference>
<evidence type="ECO:0000313" key="7">
    <source>
        <dbReference type="Proteomes" id="UP001221189"/>
    </source>
</evidence>
<feature type="modified residue" description="4-aspartylphosphate" evidence="1">
    <location>
        <position position="76"/>
    </location>
</feature>